<name>A0A0K9PFU4_ZOSMR</name>
<evidence type="ECO:0000256" key="4">
    <source>
        <dbReference type="PROSITE-ProRule" id="PRU00267"/>
    </source>
</evidence>
<gene>
    <name evidence="7" type="ORF">ZOSMA_258G00240</name>
</gene>
<dbReference type="GO" id="GO:0003677">
    <property type="term" value="F:DNA binding"/>
    <property type="evidence" value="ECO:0007669"/>
    <property type="project" value="UniProtKB-UniRule"/>
</dbReference>
<dbReference type="PROSITE" id="PS50118">
    <property type="entry name" value="HMG_BOX_2"/>
    <property type="match status" value="1"/>
</dbReference>
<dbReference type="SUPFAM" id="SSF47095">
    <property type="entry name" value="HMG-box"/>
    <property type="match status" value="1"/>
</dbReference>
<keyword evidence="2 4" id="KW-0238">DNA-binding</keyword>
<dbReference type="EMBL" id="LFYR01000884">
    <property type="protein sequence ID" value="KMZ67826.1"/>
    <property type="molecule type" value="Genomic_DNA"/>
</dbReference>
<dbReference type="OrthoDB" id="1925847at2759"/>
<protein>
    <submittedName>
        <fullName evidence="7">HMG1/2-like protein</fullName>
    </submittedName>
</protein>
<feature type="compositionally biased region" description="Acidic residues" evidence="5">
    <location>
        <begin position="199"/>
        <end position="217"/>
    </location>
</feature>
<evidence type="ECO:0000256" key="5">
    <source>
        <dbReference type="SAM" id="MobiDB-lite"/>
    </source>
</evidence>
<evidence type="ECO:0000313" key="7">
    <source>
        <dbReference type="EMBL" id="KMZ67826.1"/>
    </source>
</evidence>
<sequence length="217" mass="24377">MRLFLFLLFCFFVGIKFNFLPFLDITLIISYSFFLCSHPQLPPPPPPLSFSPLRDFYPPKTMKGDGGRSKTDTKKVTTKRKAADRGISKAAKKAMKDPNKPKRPPSAFFVFMEQFRKEFKELNPNNKSVAVVGKASGDKWRSLTDEEKAPYIAKAEKLKAEYSKQMDAYNNPKQNGESANVAEEEDEVNSDKSKSEVHDGEDDGSSSGADEDEDDDA</sequence>
<dbReference type="Gene3D" id="1.10.30.10">
    <property type="entry name" value="High mobility group box domain"/>
    <property type="match status" value="1"/>
</dbReference>
<feature type="compositionally biased region" description="Basic and acidic residues" evidence="5">
    <location>
        <begin position="62"/>
        <end position="87"/>
    </location>
</feature>
<dbReference type="Pfam" id="PF00505">
    <property type="entry name" value="HMG_box"/>
    <property type="match status" value="1"/>
</dbReference>
<dbReference type="InterPro" id="IPR009071">
    <property type="entry name" value="HMG_box_dom"/>
</dbReference>
<dbReference type="AlphaFoldDB" id="A0A0K9PFU4"/>
<dbReference type="InterPro" id="IPR036910">
    <property type="entry name" value="HMG_box_dom_sf"/>
</dbReference>
<proteinExistence type="predicted"/>
<accession>A0A0K9PFU4</accession>
<keyword evidence="3 4" id="KW-0539">Nucleus</keyword>
<evidence type="ECO:0000256" key="1">
    <source>
        <dbReference type="ARBA" id="ARBA00004123"/>
    </source>
</evidence>
<feature type="region of interest" description="Disordered" evidence="5">
    <location>
        <begin position="60"/>
        <end position="103"/>
    </location>
</feature>
<dbReference type="CDD" id="cd22005">
    <property type="entry name" value="HMG-box_AtHMGB1-like"/>
    <property type="match status" value="1"/>
</dbReference>
<feature type="compositionally biased region" description="Basic and acidic residues" evidence="5">
    <location>
        <begin position="189"/>
        <end position="198"/>
    </location>
</feature>
<evidence type="ECO:0000259" key="6">
    <source>
        <dbReference type="PROSITE" id="PS50118"/>
    </source>
</evidence>
<dbReference type="InterPro" id="IPR031061">
    <property type="entry name" value="HMGB_plant"/>
</dbReference>
<dbReference type="Proteomes" id="UP000036987">
    <property type="component" value="Unassembled WGS sequence"/>
</dbReference>
<feature type="region of interest" description="Disordered" evidence="5">
    <location>
        <begin position="163"/>
        <end position="217"/>
    </location>
</feature>
<dbReference type="GO" id="GO:0005634">
    <property type="term" value="C:nucleus"/>
    <property type="evidence" value="ECO:0007669"/>
    <property type="project" value="UniProtKB-SubCell"/>
</dbReference>
<evidence type="ECO:0000256" key="2">
    <source>
        <dbReference type="ARBA" id="ARBA00023125"/>
    </source>
</evidence>
<evidence type="ECO:0000313" key="8">
    <source>
        <dbReference type="Proteomes" id="UP000036987"/>
    </source>
</evidence>
<feature type="domain" description="HMG box" evidence="6">
    <location>
        <begin position="101"/>
        <end position="170"/>
    </location>
</feature>
<dbReference type="PANTHER" id="PTHR46261">
    <property type="entry name" value="HIGH MOBILITY GROUP B PROTEIN 4-RELATED"/>
    <property type="match status" value="1"/>
</dbReference>
<dbReference type="STRING" id="29655.A0A0K9PFU4"/>
<comment type="caution">
    <text evidence="7">The sequence shown here is derived from an EMBL/GenBank/DDBJ whole genome shotgun (WGS) entry which is preliminary data.</text>
</comment>
<dbReference type="SMART" id="SM00398">
    <property type="entry name" value="HMG"/>
    <property type="match status" value="1"/>
</dbReference>
<keyword evidence="8" id="KW-1185">Reference proteome</keyword>
<feature type="DNA-binding region" description="HMG box" evidence="4">
    <location>
        <begin position="101"/>
        <end position="170"/>
    </location>
</feature>
<reference evidence="8" key="1">
    <citation type="journal article" date="2016" name="Nature">
        <title>The genome of the seagrass Zostera marina reveals angiosperm adaptation to the sea.</title>
        <authorList>
            <person name="Olsen J.L."/>
            <person name="Rouze P."/>
            <person name="Verhelst B."/>
            <person name="Lin Y.-C."/>
            <person name="Bayer T."/>
            <person name="Collen J."/>
            <person name="Dattolo E."/>
            <person name="De Paoli E."/>
            <person name="Dittami S."/>
            <person name="Maumus F."/>
            <person name="Michel G."/>
            <person name="Kersting A."/>
            <person name="Lauritano C."/>
            <person name="Lohaus R."/>
            <person name="Toepel M."/>
            <person name="Tonon T."/>
            <person name="Vanneste K."/>
            <person name="Amirebrahimi M."/>
            <person name="Brakel J."/>
            <person name="Bostroem C."/>
            <person name="Chovatia M."/>
            <person name="Grimwood J."/>
            <person name="Jenkins J.W."/>
            <person name="Jueterbock A."/>
            <person name="Mraz A."/>
            <person name="Stam W.T."/>
            <person name="Tice H."/>
            <person name="Bornberg-Bauer E."/>
            <person name="Green P.J."/>
            <person name="Pearson G.A."/>
            <person name="Procaccini G."/>
            <person name="Duarte C.M."/>
            <person name="Schmutz J."/>
            <person name="Reusch T.B.H."/>
            <person name="Van de Peer Y."/>
        </authorList>
    </citation>
    <scope>NUCLEOTIDE SEQUENCE [LARGE SCALE GENOMIC DNA]</scope>
    <source>
        <strain evidence="8">cv. Finnish</strain>
    </source>
</reference>
<evidence type="ECO:0000256" key="3">
    <source>
        <dbReference type="ARBA" id="ARBA00023242"/>
    </source>
</evidence>
<dbReference type="PANTHER" id="PTHR46261:SF35">
    <property type="entry name" value="HIGH MOBILITY GROUP B PROTEIN 4-RELATED"/>
    <property type="match status" value="1"/>
</dbReference>
<comment type="subcellular location">
    <subcellularLocation>
        <location evidence="1">Nucleus</location>
    </subcellularLocation>
</comment>
<organism evidence="7 8">
    <name type="scientific">Zostera marina</name>
    <name type="common">Eelgrass</name>
    <dbReference type="NCBI Taxonomy" id="29655"/>
    <lineage>
        <taxon>Eukaryota</taxon>
        <taxon>Viridiplantae</taxon>
        <taxon>Streptophyta</taxon>
        <taxon>Embryophyta</taxon>
        <taxon>Tracheophyta</taxon>
        <taxon>Spermatophyta</taxon>
        <taxon>Magnoliopsida</taxon>
        <taxon>Liliopsida</taxon>
        <taxon>Zosteraceae</taxon>
        <taxon>Zostera</taxon>
    </lineage>
</organism>